<protein>
    <submittedName>
        <fullName evidence="1">Uncharacterized protein</fullName>
    </submittedName>
</protein>
<dbReference type="AlphaFoldDB" id="A0A0A9EZ96"/>
<name>A0A0A9EZ96_ARUDO</name>
<proteinExistence type="predicted"/>
<organism evidence="1">
    <name type="scientific">Arundo donax</name>
    <name type="common">Giant reed</name>
    <name type="synonym">Donax arundinaceus</name>
    <dbReference type="NCBI Taxonomy" id="35708"/>
    <lineage>
        <taxon>Eukaryota</taxon>
        <taxon>Viridiplantae</taxon>
        <taxon>Streptophyta</taxon>
        <taxon>Embryophyta</taxon>
        <taxon>Tracheophyta</taxon>
        <taxon>Spermatophyta</taxon>
        <taxon>Magnoliopsida</taxon>
        <taxon>Liliopsida</taxon>
        <taxon>Poales</taxon>
        <taxon>Poaceae</taxon>
        <taxon>PACMAD clade</taxon>
        <taxon>Arundinoideae</taxon>
        <taxon>Arundineae</taxon>
        <taxon>Arundo</taxon>
    </lineage>
</organism>
<reference evidence="1" key="2">
    <citation type="journal article" date="2015" name="Data Brief">
        <title>Shoot transcriptome of the giant reed, Arundo donax.</title>
        <authorList>
            <person name="Barrero R.A."/>
            <person name="Guerrero F.D."/>
            <person name="Moolhuijzen P."/>
            <person name="Goolsby J.A."/>
            <person name="Tidwell J."/>
            <person name="Bellgard S.E."/>
            <person name="Bellgard M.I."/>
        </authorList>
    </citation>
    <scope>NUCLEOTIDE SEQUENCE</scope>
    <source>
        <tissue evidence="1">Shoot tissue taken approximately 20 cm above the soil surface</tissue>
    </source>
</reference>
<dbReference type="EMBL" id="GBRH01193597">
    <property type="protein sequence ID" value="JAE04299.1"/>
    <property type="molecule type" value="Transcribed_RNA"/>
</dbReference>
<reference evidence="1" key="1">
    <citation type="submission" date="2014-09" db="EMBL/GenBank/DDBJ databases">
        <authorList>
            <person name="Magalhaes I.L.F."/>
            <person name="Oliveira U."/>
            <person name="Santos F.R."/>
            <person name="Vidigal T.H.D.A."/>
            <person name="Brescovit A.D."/>
            <person name="Santos A.J."/>
        </authorList>
    </citation>
    <scope>NUCLEOTIDE SEQUENCE</scope>
    <source>
        <tissue evidence="1">Shoot tissue taken approximately 20 cm above the soil surface</tissue>
    </source>
</reference>
<accession>A0A0A9EZ96</accession>
<sequence>MPEPISPPPKMATVVIFLGINPNSVAPGIFEVAR</sequence>
<evidence type="ECO:0000313" key="1">
    <source>
        <dbReference type="EMBL" id="JAE04299.1"/>
    </source>
</evidence>